<dbReference type="AlphaFoldDB" id="A0AB35XK55"/>
<organism evidence="1 2">
    <name type="scientific">Cutibacterium avidum</name>
    <dbReference type="NCBI Taxonomy" id="33010"/>
    <lineage>
        <taxon>Bacteria</taxon>
        <taxon>Bacillati</taxon>
        <taxon>Actinomycetota</taxon>
        <taxon>Actinomycetes</taxon>
        <taxon>Propionibacteriales</taxon>
        <taxon>Propionibacteriaceae</taxon>
        <taxon>Cutibacterium</taxon>
    </lineage>
</organism>
<dbReference type="Gene3D" id="1.10.10.1190">
    <property type="entry name" value="Antirestriction protein ArdA, domain 3"/>
    <property type="match status" value="1"/>
</dbReference>
<dbReference type="RefSeq" id="WP_016665691.1">
    <property type="nucleotide sequence ID" value="NZ_CABKSM010000001.1"/>
</dbReference>
<proteinExistence type="predicted"/>
<dbReference type="InterPro" id="IPR041895">
    <property type="entry name" value="ArdA_dom1"/>
</dbReference>
<sequence length="182" mass="20280">MTTTTMPLKIWPGCLACYNSGRLVGAWIDASEAGELTIAKLHELAGVPQRADCEEIWCLDGDGPWPDFHEMGLAEAQEWADAYAEVEPWLWPALSAWMASGAYVAAGHGSVPVPSDFIDHLHGEFDSWGDFVDHWLTETDYFDHWPDTAKTYFDHEKFGRDLAYDFTTVSSPSGGVYVFSKP</sequence>
<dbReference type="InterPro" id="IPR041893">
    <property type="entry name" value="ArdA_dom3"/>
</dbReference>
<evidence type="ECO:0000313" key="1">
    <source>
        <dbReference type="EMBL" id="MEH1546782.1"/>
    </source>
</evidence>
<dbReference type="Gene3D" id="3.10.20.480">
    <property type="entry name" value="Antirestriction protein ArdA, domain 1"/>
    <property type="match status" value="1"/>
</dbReference>
<comment type="caution">
    <text evidence="1">The sequence shown here is derived from an EMBL/GenBank/DDBJ whole genome shotgun (WGS) entry which is preliminary data.</text>
</comment>
<evidence type="ECO:0000313" key="2">
    <source>
        <dbReference type="Proteomes" id="UP001309299"/>
    </source>
</evidence>
<dbReference type="EMBL" id="JBAKUA010000009">
    <property type="protein sequence ID" value="MEH1546782.1"/>
    <property type="molecule type" value="Genomic_DNA"/>
</dbReference>
<dbReference type="Pfam" id="PF07275">
    <property type="entry name" value="ArdA"/>
    <property type="match status" value="1"/>
</dbReference>
<gene>
    <name evidence="1" type="ORF">V7F78_07140</name>
</gene>
<dbReference type="Proteomes" id="UP001309299">
    <property type="component" value="Unassembled WGS sequence"/>
</dbReference>
<protein>
    <submittedName>
        <fullName evidence="1">Antirestriction protein ArdA</fullName>
    </submittedName>
</protein>
<name>A0AB35XK55_9ACTN</name>
<reference evidence="1" key="1">
    <citation type="submission" date="2024-02" db="EMBL/GenBank/DDBJ databases">
        <title>Bacterial skin colonization with Propionibacterium avidum as a risk factor for Periprosthetic Joint Infections - a single-center prospective study.</title>
        <authorList>
            <person name="Achermann Y."/>
        </authorList>
    </citation>
    <scope>NUCLEOTIDE SEQUENCE</scope>
    <source>
        <strain evidence="1">PAVI-2017310195</strain>
    </source>
</reference>
<accession>A0AB35XK55</accession>
<dbReference type="InterPro" id="IPR009899">
    <property type="entry name" value="ArdA"/>
</dbReference>